<evidence type="ECO:0000313" key="5">
    <source>
        <dbReference type="Proteomes" id="UP000317265"/>
    </source>
</evidence>
<sequence>MKKIIVFLGPSLSKEEALRILPIADYRPPAGRGDVLKAIEDGAKVIGLIDGVFYHRVTVTPREIMNAIDRGVIVIGGASIGALRACELDNYGMIGIGKIYNWYKEGKINADDEVAVAYHPSTYQPISEALVNIRATLDHLLSKSKISEEEAKVILRIAKEVPFYLRNYNRIIQRSISELGIKRAKEIFEIIKLERIDQKREDAIEVLKKIKEIEVF</sequence>
<dbReference type="NCBIfam" id="NF033432">
    <property type="entry name" value="ThioGly_TfuA_rel"/>
    <property type="match status" value="1"/>
</dbReference>
<dbReference type="EMBL" id="RXIH01000001">
    <property type="protein sequence ID" value="RZN57868.1"/>
    <property type="molecule type" value="Genomic_DNA"/>
</dbReference>
<dbReference type="InterPro" id="IPR012924">
    <property type="entry name" value="TfuA_core"/>
</dbReference>
<evidence type="ECO:0000259" key="1">
    <source>
        <dbReference type="Pfam" id="PF07812"/>
    </source>
</evidence>
<protein>
    <submittedName>
        <fullName evidence="2">TfuA-related McrA-glycine thioamidation protein</fullName>
    </submittedName>
</protein>
<comment type="caution">
    <text evidence="2">The sequence shown here is derived from an EMBL/GenBank/DDBJ whole genome shotgun (WGS) entry which is preliminary data.</text>
</comment>
<proteinExistence type="predicted"/>
<gene>
    <name evidence="3" type="ORF">DSO09_05575</name>
    <name evidence="2" type="ORF">EF809_00210</name>
</gene>
<evidence type="ECO:0000313" key="3">
    <source>
        <dbReference type="EMBL" id="TDA37976.1"/>
    </source>
</evidence>
<dbReference type="AlphaFoldDB" id="A0A520KH25"/>
<dbReference type="Pfam" id="PF07812">
    <property type="entry name" value="TfuA"/>
    <property type="match status" value="1"/>
</dbReference>
<reference evidence="2 4" key="2">
    <citation type="journal article" date="2019" name="Nat. Microbiol.">
        <title>Wide diversity of methane and short-chain alkane metabolisms in uncultured archaea.</title>
        <authorList>
            <person name="Borrel G."/>
            <person name="Adam P.S."/>
            <person name="McKay L.J."/>
            <person name="Chen L.X."/>
            <person name="Sierra-Garcia I.N."/>
            <person name="Sieber C.M."/>
            <person name="Letourneur Q."/>
            <person name="Ghozlane A."/>
            <person name="Andersen G.L."/>
            <person name="Li W.J."/>
            <person name="Hallam S.J."/>
            <person name="Muyzer G."/>
            <person name="de Oliveira V.M."/>
            <person name="Inskeep W.P."/>
            <person name="Banfield J.F."/>
            <person name="Gribaldo S."/>
        </authorList>
    </citation>
    <scope>NUCLEOTIDE SEQUENCE [LARGE SCALE GENOMIC DNA]</scope>
    <source>
        <strain evidence="2">Verst-YHS</strain>
    </source>
</reference>
<accession>A0A520KH25</accession>
<evidence type="ECO:0000313" key="4">
    <source>
        <dbReference type="Proteomes" id="UP000316080"/>
    </source>
</evidence>
<name>A0A520KH25_9CREN</name>
<feature type="domain" description="TfuA-like core" evidence="1">
    <location>
        <begin position="50"/>
        <end position="166"/>
    </location>
</feature>
<dbReference type="EMBL" id="QNVI01000061">
    <property type="protein sequence ID" value="TDA37976.1"/>
    <property type="molecule type" value="Genomic_DNA"/>
</dbReference>
<evidence type="ECO:0000313" key="2">
    <source>
        <dbReference type="EMBL" id="RZN57868.1"/>
    </source>
</evidence>
<reference evidence="3 5" key="1">
    <citation type="journal article" date="2019" name="Nat. Microbiol.">
        <title>Expanding anaerobic alkane metabolism in the domain of Archaea.</title>
        <authorList>
            <person name="Wang Y."/>
            <person name="Wegener G."/>
            <person name="Hou J."/>
            <person name="Wang F."/>
            <person name="Xiao X."/>
        </authorList>
    </citation>
    <scope>NUCLEOTIDE SEQUENCE [LARGE SCALE GENOMIC DNA]</scope>
    <source>
        <strain evidence="3">WYZ-LMO11</strain>
    </source>
</reference>
<organism evidence="2 4">
    <name type="scientific">Thermoproteota archaeon</name>
    <dbReference type="NCBI Taxonomy" id="2056631"/>
    <lineage>
        <taxon>Archaea</taxon>
        <taxon>Thermoproteota</taxon>
    </lineage>
</organism>
<dbReference type="Proteomes" id="UP000317265">
    <property type="component" value="Unassembled WGS sequence"/>
</dbReference>
<dbReference type="Proteomes" id="UP000316080">
    <property type="component" value="Unassembled WGS sequence"/>
</dbReference>